<gene>
    <name evidence="2" type="ORF">HMPREF0299_5683</name>
</gene>
<organism evidence="2 3">
    <name type="scientific">Corynebacterium matruchotii ATCC 14266</name>
    <dbReference type="NCBI Taxonomy" id="553207"/>
    <lineage>
        <taxon>Bacteria</taxon>
        <taxon>Bacillati</taxon>
        <taxon>Actinomycetota</taxon>
        <taxon>Actinomycetes</taxon>
        <taxon>Mycobacteriales</taxon>
        <taxon>Corynebacteriaceae</taxon>
        <taxon>Corynebacterium</taxon>
    </lineage>
</organism>
<evidence type="ECO:0000313" key="3">
    <source>
        <dbReference type="Proteomes" id="UP000004218"/>
    </source>
</evidence>
<evidence type="ECO:0000313" key="2">
    <source>
        <dbReference type="EMBL" id="EFM48009.1"/>
    </source>
</evidence>
<keyword evidence="3" id="KW-1185">Reference proteome</keyword>
<name>E0DJ18_9CORY</name>
<evidence type="ECO:0000256" key="1">
    <source>
        <dbReference type="SAM" id="Phobius"/>
    </source>
</evidence>
<dbReference type="Proteomes" id="UP000004218">
    <property type="component" value="Unassembled WGS sequence"/>
</dbReference>
<dbReference type="STRING" id="553207.HMPREF0299_5683"/>
<accession>E0DJ18</accession>
<keyword evidence="1" id="KW-1133">Transmembrane helix</keyword>
<proteinExistence type="predicted"/>
<keyword evidence="1" id="KW-0472">Membrane</keyword>
<protein>
    <submittedName>
        <fullName evidence="2">Uncharacterized protein</fullName>
    </submittedName>
</protein>
<keyword evidence="1" id="KW-0812">Transmembrane</keyword>
<reference evidence="2" key="1">
    <citation type="submission" date="2010-08" db="EMBL/GenBank/DDBJ databases">
        <authorList>
            <person name="Harkins D.M."/>
            <person name="Madupu R."/>
            <person name="Durkin A.S."/>
            <person name="Torralba M."/>
            <person name="Methe B."/>
            <person name="Sutton G.G."/>
            <person name="Nelson K.E."/>
        </authorList>
    </citation>
    <scope>NUCLEOTIDE SEQUENCE [LARGE SCALE GENOMIC DNA]</scope>
    <source>
        <strain evidence="2">ATCC 14266</strain>
    </source>
</reference>
<feature type="transmembrane region" description="Helical" evidence="1">
    <location>
        <begin position="27"/>
        <end position="44"/>
    </location>
</feature>
<sequence length="62" mass="7242">MGDLNEFWWQQIRLADNGKITTDHGDVIWITYLAVFYRGLLVLFRSRPLFGNNLAKNVTETL</sequence>
<dbReference type="EMBL" id="ACSH02000008">
    <property type="protein sequence ID" value="EFM48009.1"/>
    <property type="molecule type" value="Genomic_DNA"/>
</dbReference>
<comment type="caution">
    <text evidence="2">The sequence shown here is derived from an EMBL/GenBank/DDBJ whole genome shotgun (WGS) entry which is preliminary data.</text>
</comment>
<dbReference type="AlphaFoldDB" id="E0DJ18"/>